<keyword evidence="4 6" id="KW-1133">Transmembrane helix</keyword>
<dbReference type="EMBL" id="CP043959">
    <property type="protein sequence ID" value="QER87976.1"/>
    <property type="molecule type" value="Genomic_DNA"/>
</dbReference>
<accession>A0ABX5ZUS2</accession>
<keyword evidence="9" id="KW-1185">Reference proteome</keyword>
<protein>
    <recommendedName>
        <fullName evidence="7">MASE1 domain-containing protein</fullName>
    </recommendedName>
</protein>
<feature type="domain" description="MASE1" evidence="7">
    <location>
        <begin position="22"/>
        <end position="293"/>
    </location>
</feature>
<dbReference type="RefSeq" id="WP_150155673.1">
    <property type="nucleotide sequence ID" value="NZ_CP043959.1"/>
</dbReference>
<evidence type="ECO:0000256" key="6">
    <source>
        <dbReference type="SAM" id="Phobius"/>
    </source>
</evidence>
<evidence type="ECO:0000259" key="7">
    <source>
        <dbReference type="Pfam" id="PF05231"/>
    </source>
</evidence>
<dbReference type="Pfam" id="PF05231">
    <property type="entry name" value="MASE1"/>
    <property type="match status" value="1"/>
</dbReference>
<dbReference type="InterPro" id="IPR007895">
    <property type="entry name" value="MASE1"/>
</dbReference>
<evidence type="ECO:0000313" key="9">
    <source>
        <dbReference type="Proteomes" id="UP000324308"/>
    </source>
</evidence>
<dbReference type="Proteomes" id="UP000324308">
    <property type="component" value="Chromosome"/>
</dbReference>
<evidence type="ECO:0000256" key="5">
    <source>
        <dbReference type="ARBA" id="ARBA00023136"/>
    </source>
</evidence>
<name>A0ABX5ZUS2_STRTE</name>
<feature type="transmembrane region" description="Helical" evidence="6">
    <location>
        <begin position="93"/>
        <end position="110"/>
    </location>
</feature>
<feature type="transmembrane region" description="Helical" evidence="6">
    <location>
        <begin position="157"/>
        <end position="181"/>
    </location>
</feature>
<comment type="subcellular location">
    <subcellularLocation>
        <location evidence="1">Cell membrane</location>
        <topology evidence="1">Multi-pass membrane protein</topology>
    </subcellularLocation>
</comment>
<keyword evidence="5 6" id="KW-0472">Membrane</keyword>
<feature type="transmembrane region" description="Helical" evidence="6">
    <location>
        <begin position="193"/>
        <end position="212"/>
    </location>
</feature>
<evidence type="ECO:0000256" key="3">
    <source>
        <dbReference type="ARBA" id="ARBA00022692"/>
    </source>
</evidence>
<evidence type="ECO:0000256" key="2">
    <source>
        <dbReference type="ARBA" id="ARBA00022475"/>
    </source>
</evidence>
<keyword evidence="2" id="KW-1003">Cell membrane</keyword>
<evidence type="ECO:0000256" key="1">
    <source>
        <dbReference type="ARBA" id="ARBA00004651"/>
    </source>
</evidence>
<evidence type="ECO:0000313" key="8">
    <source>
        <dbReference type="EMBL" id="QER87976.1"/>
    </source>
</evidence>
<reference evidence="8 9" key="1">
    <citation type="submission" date="2019-09" db="EMBL/GenBank/DDBJ databases">
        <title>Draft genome sequence of the Ebosin-producing strain Streptomyces sp. 139.</title>
        <authorList>
            <person name="Ai L."/>
            <person name="Geng M."/>
            <person name="Ma M."/>
            <person name="Bai L."/>
        </authorList>
    </citation>
    <scope>NUCLEOTIDE SEQUENCE [LARGE SCALE GENOMIC DNA]</scope>
    <source>
        <strain evidence="8 9">139</strain>
    </source>
</reference>
<feature type="transmembrane region" description="Helical" evidence="6">
    <location>
        <begin position="122"/>
        <end position="145"/>
    </location>
</feature>
<keyword evidence="3 6" id="KW-0812">Transmembrane</keyword>
<gene>
    <name evidence="8" type="ORF">F3L20_20965</name>
</gene>
<organism evidence="8 9">
    <name type="scientific">Streptomyces tendae</name>
    <dbReference type="NCBI Taxonomy" id="1932"/>
    <lineage>
        <taxon>Bacteria</taxon>
        <taxon>Bacillati</taxon>
        <taxon>Actinomycetota</taxon>
        <taxon>Actinomycetes</taxon>
        <taxon>Kitasatosporales</taxon>
        <taxon>Streptomycetaceae</taxon>
        <taxon>Streptomyces</taxon>
    </lineage>
</organism>
<sequence>MVARQDLRTPAVLVLVLGTPAVAAVYYAGARLGLLYDLTLDGSVVSPIWPPTGIAVASLLLLGPRCWPGITLGALLVLVHLTGTLQWSSLGVLFGNTAAPVCAYLLLRRMGFRTDLTRLRDCLGLVFLGAFTAMLVSSSIGTALLVGTGDLPPGHFWSVWLAWWVGDAMGVLLITPVLLLLPRVRSPVHWSRWKEALGLVVIAAALVPFATHSPASLLFSVYPLLIWAALRFELPGSILCALFASVLATRAATERTGPFEHLSNVQVMINLHAFNAAAALTSLLLSAVITEQHNTRRSVERACQELVEVLEHLTAGEAPPPGRVSREEGPGAG</sequence>
<evidence type="ECO:0000256" key="4">
    <source>
        <dbReference type="ARBA" id="ARBA00022989"/>
    </source>
</evidence>
<feature type="transmembrane region" description="Helical" evidence="6">
    <location>
        <begin position="224"/>
        <end position="248"/>
    </location>
</feature>
<proteinExistence type="predicted"/>
<feature type="transmembrane region" description="Helical" evidence="6">
    <location>
        <begin position="12"/>
        <end position="30"/>
    </location>
</feature>